<comment type="subcellular location">
    <subcellularLocation>
        <location evidence="1">Cell projection</location>
        <location evidence="1">Cilium</location>
    </subcellularLocation>
</comment>
<evidence type="ECO:0000256" key="5">
    <source>
        <dbReference type="ARBA" id="ARBA00023273"/>
    </source>
</evidence>
<proteinExistence type="inferred from homology"/>
<dbReference type="InParanoid" id="A0A2P6NSK5"/>
<dbReference type="AlphaFoldDB" id="A0A2P6NSK5"/>
<dbReference type="Proteomes" id="UP000241769">
    <property type="component" value="Unassembled WGS sequence"/>
</dbReference>
<evidence type="ECO:0000313" key="6">
    <source>
        <dbReference type="EMBL" id="PRP86926.1"/>
    </source>
</evidence>
<dbReference type="GO" id="GO:0030992">
    <property type="term" value="C:intraciliary transport particle B"/>
    <property type="evidence" value="ECO:0007669"/>
    <property type="project" value="TreeGrafter"/>
</dbReference>
<organism evidence="6 7">
    <name type="scientific">Planoprotostelium fungivorum</name>
    <dbReference type="NCBI Taxonomy" id="1890364"/>
    <lineage>
        <taxon>Eukaryota</taxon>
        <taxon>Amoebozoa</taxon>
        <taxon>Evosea</taxon>
        <taxon>Variosea</taxon>
        <taxon>Cavosteliida</taxon>
        <taxon>Cavosteliaceae</taxon>
        <taxon>Planoprotostelium</taxon>
    </lineage>
</organism>
<dbReference type="GO" id="GO:0036064">
    <property type="term" value="C:ciliary basal body"/>
    <property type="evidence" value="ECO:0007669"/>
    <property type="project" value="TreeGrafter"/>
</dbReference>
<evidence type="ECO:0000313" key="7">
    <source>
        <dbReference type="Proteomes" id="UP000241769"/>
    </source>
</evidence>
<dbReference type="STRING" id="1890364.A0A2P6NSK5"/>
<dbReference type="GO" id="GO:0120170">
    <property type="term" value="F:intraciliary transport particle B binding"/>
    <property type="evidence" value="ECO:0007669"/>
    <property type="project" value="TreeGrafter"/>
</dbReference>
<name>A0A2P6NSK5_9EUKA</name>
<dbReference type="GO" id="GO:0097546">
    <property type="term" value="C:ciliary base"/>
    <property type="evidence" value="ECO:0007669"/>
    <property type="project" value="TreeGrafter"/>
</dbReference>
<gene>
    <name evidence="6" type="ORF">PROFUN_03674</name>
</gene>
<accession>A0A2P6NSK5</accession>
<keyword evidence="3" id="KW-0677">Repeat</keyword>
<evidence type="ECO:0000256" key="3">
    <source>
        <dbReference type="ARBA" id="ARBA00022737"/>
    </source>
</evidence>
<dbReference type="InterPro" id="IPR030511">
    <property type="entry name" value="TTC26"/>
</dbReference>
<protein>
    <recommendedName>
        <fullName evidence="8">Tetratricopeptide repeat protein 26</fullName>
    </recommendedName>
</protein>
<dbReference type="GO" id="GO:0035735">
    <property type="term" value="P:intraciliary transport involved in cilium assembly"/>
    <property type="evidence" value="ECO:0007669"/>
    <property type="project" value="TreeGrafter"/>
</dbReference>
<dbReference type="GO" id="GO:0035720">
    <property type="term" value="P:intraciliary anterograde transport"/>
    <property type="evidence" value="ECO:0007669"/>
    <property type="project" value="TreeGrafter"/>
</dbReference>
<sequence>MMIPRAKPATSTPVAAKADKYKTLKLEDFIKDRDYTGACTVLKWNRNSGEASKDLLEWLAYSSFHLGNYKDAQDVLQELTANPDKYEENKDYHTYVACCMFYQGMYQEAEVEAQKGTSSQLQNRLLFHIAHKSNDESKLMHFHQKLQDNIEDQEAIDVYKRILMDSREYLALNVYIALCYYKLDYYDISQEVLNVYLQANPKSAISINLKACNHFRLYNGKAAEQELKQLQDLISSSPSNFGNELMQHNMVVFRNGENALQVLPPLLYIIPEARLNLVIYYLRNDEVQEAYNLIKDVDPSTPQEYTLKGVVNATYGQLHESREHIKMAQQYFQLVGASASECDTIAGRQCMASCFFLLRNFEDVMIYLNSIKGYFENDDDFHWNYGVAKACNSDFREGEASLLAIQNEKYKAEYCYLSWLARCYIMNGKARLAWELYLKMETSSESFNLLQLIANDCYKTGAFFYSAKAFDVLERLDPNPEYWDGKRGACVGVFRQVVAGQEPKDILRDVINMLRNTNNPQVDVIIRIIKKWSKDNDMGH</sequence>
<dbReference type="InterPro" id="IPR011990">
    <property type="entry name" value="TPR-like_helical_dom_sf"/>
</dbReference>
<dbReference type="Gene3D" id="1.25.40.10">
    <property type="entry name" value="Tetratricopeptide repeat domain"/>
    <property type="match status" value="2"/>
</dbReference>
<comment type="similarity">
    <text evidence="2">Belongs to the IFT56 family.</text>
</comment>
<dbReference type="SUPFAM" id="SSF48452">
    <property type="entry name" value="TPR-like"/>
    <property type="match status" value="3"/>
</dbReference>
<comment type="caution">
    <text evidence="6">The sequence shown here is derived from an EMBL/GenBank/DDBJ whole genome shotgun (WGS) entry which is preliminary data.</text>
</comment>
<dbReference type="FunFam" id="1.25.40.10:FF:000372">
    <property type="entry name" value="Tetratricopeptide repeat domain 26"/>
    <property type="match status" value="1"/>
</dbReference>
<dbReference type="PANTHER" id="PTHR14781:SF0">
    <property type="entry name" value="INTRAFLAGELLAR TRANSPORT PROTEIN 56"/>
    <property type="match status" value="1"/>
</dbReference>
<evidence type="ECO:0000256" key="1">
    <source>
        <dbReference type="ARBA" id="ARBA00004138"/>
    </source>
</evidence>
<evidence type="ECO:0000256" key="4">
    <source>
        <dbReference type="ARBA" id="ARBA00022803"/>
    </source>
</evidence>
<keyword evidence="4" id="KW-0802">TPR repeat</keyword>
<evidence type="ECO:0008006" key="8">
    <source>
        <dbReference type="Google" id="ProtNLM"/>
    </source>
</evidence>
<dbReference type="OrthoDB" id="95390at2759"/>
<keyword evidence="7" id="KW-1185">Reference proteome</keyword>
<dbReference type="EMBL" id="MDYQ01000025">
    <property type="protein sequence ID" value="PRP86926.1"/>
    <property type="molecule type" value="Genomic_DNA"/>
</dbReference>
<evidence type="ECO:0000256" key="2">
    <source>
        <dbReference type="ARBA" id="ARBA00007834"/>
    </source>
</evidence>
<reference evidence="6 7" key="1">
    <citation type="journal article" date="2018" name="Genome Biol. Evol.">
        <title>Multiple Roots of Fruiting Body Formation in Amoebozoa.</title>
        <authorList>
            <person name="Hillmann F."/>
            <person name="Forbes G."/>
            <person name="Novohradska S."/>
            <person name="Ferling I."/>
            <person name="Riege K."/>
            <person name="Groth M."/>
            <person name="Westermann M."/>
            <person name="Marz M."/>
            <person name="Spaller T."/>
            <person name="Winckler T."/>
            <person name="Schaap P."/>
            <person name="Glockner G."/>
        </authorList>
    </citation>
    <scope>NUCLEOTIDE SEQUENCE [LARGE SCALE GENOMIC DNA]</scope>
    <source>
        <strain evidence="6 7">Jena</strain>
    </source>
</reference>
<dbReference type="PANTHER" id="PTHR14781">
    <property type="entry name" value="INTRAFLAGELLAR TRANSPORT PROTEIN 56"/>
    <property type="match status" value="1"/>
</dbReference>
<keyword evidence="5" id="KW-0966">Cell projection</keyword>